<evidence type="ECO:0000313" key="2">
    <source>
        <dbReference type="EMBL" id="CAF1971681.1"/>
    </source>
</evidence>
<dbReference type="AlphaFoldDB" id="A0A816M1V0"/>
<accession>A0A816M1V0</accession>
<sequence length="79" mass="8878">MKIIITTFICIFYMIVGSLTAPAFDKPTNLGIIPINMCPMPMCMQIQQPCDNIQISYITMNGKKCPMCPYCARPTVEQP</sequence>
<feature type="signal peptide" evidence="1">
    <location>
        <begin position="1"/>
        <end position="20"/>
    </location>
</feature>
<evidence type="ECO:0000256" key="1">
    <source>
        <dbReference type="SAM" id="SignalP"/>
    </source>
</evidence>
<feature type="chain" id="PRO_5032810975" evidence="1">
    <location>
        <begin position="21"/>
        <end position="79"/>
    </location>
</feature>
<protein>
    <submittedName>
        <fullName evidence="2">Uncharacterized protein</fullName>
    </submittedName>
</protein>
<evidence type="ECO:0000313" key="3">
    <source>
        <dbReference type="Proteomes" id="UP000663856"/>
    </source>
</evidence>
<proteinExistence type="predicted"/>
<reference evidence="2" key="1">
    <citation type="submission" date="2021-02" db="EMBL/GenBank/DDBJ databases">
        <authorList>
            <person name="Nowell W R."/>
        </authorList>
    </citation>
    <scope>NUCLEOTIDE SEQUENCE</scope>
</reference>
<name>A0A816M1V0_9BILA</name>
<gene>
    <name evidence="2" type="ORF">WKI299_LOCUS3351</name>
</gene>
<keyword evidence="1" id="KW-0732">Signal</keyword>
<dbReference type="Proteomes" id="UP000663856">
    <property type="component" value="Unassembled WGS sequence"/>
</dbReference>
<organism evidence="2 3">
    <name type="scientific">Rotaria magnacalcarata</name>
    <dbReference type="NCBI Taxonomy" id="392030"/>
    <lineage>
        <taxon>Eukaryota</taxon>
        <taxon>Metazoa</taxon>
        <taxon>Spiralia</taxon>
        <taxon>Gnathifera</taxon>
        <taxon>Rotifera</taxon>
        <taxon>Eurotatoria</taxon>
        <taxon>Bdelloidea</taxon>
        <taxon>Philodinida</taxon>
        <taxon>Philodinidae</taxon>
        <taxon>Rotaria</taxon>
    </lineage>
</organism>
<comment type="caution">
    <text evidence="2">The sequence shown here is derived from an EMBL/GenBank/DDBJ whole genome shotgun (WGS) entry which is preliminary data.</text>
</comment>
<dbReference type="EMBL" id="CAJNRF010000633">
    <property type="protein sequence ID" value="CAF1971681.1"/>
    <property type="molecule type" value="Genomic_DNA"/>
</dbReference>